<dbReference type="PROSITE" id="PS51450">
    <property type="entry name" value="LRR"/>
    <property type="match status" value="1"/>
</dbReference>
<feature type="region of interest" description="Disordered" evidence="3">
    <location>
        <begin position="66"/>
        <end position="85"/>
    </location>
</feature>
<evidence type="ECO:0000256" key="3">
    <source>
        <dbReference type="SAM" id="MobiDB-lite"/>
    </source>
</evidence>
<evidence type="ECO:0000313" key="4">
    <source>
        <dbReference type="EMBL" id="KAJ8658986.1"/>
    </source>
</evidence>
<dbReference type="EMBL" id="JARTCD010000021">
    <property type="protein sequence ID" value="KAJ8658986.1"/>
    <property type="molecule type" value="Genomic_DNA"/>
</dbReference>
<dbReference type="SUPFAM" id="SSF52058">
    <property type="entry name" value="L domain-like"/>
    <property type="match status" value="1"/>
</dbReference>
<dbReference type="InterPro" id="IPR032675">
    <property type="entry name" value="LRR_dom_sf"/>
</dbReference>
<evidence type="ECO:0000313" key="5">
    <source>
        <dbReference type="Proteomes" id="UP001234581"/>
    </source>
</evidence>
<sequence>MGQRASTQRIFGYFDQPDTTTSPQGTLQDRVLALPDYYGLLSTTNLAHDLAYIDATYYCDANSTNKASAKEQKKAGRRHDTRKSDTDKLTFGDIEHLVQERKLRLHSRALVGLDNDILYLRTVTKLDLSRNQLTHLPDAFGSLTQLTHIILSHNRINHLPHSIHGLVELTELDVSHNPISALTPYIGHLKKLRVLDLSSNRHLVELPIEIGGLVSLSTLYLHKCPLIQHVPAELLRLPNLRRIRIDPPTQLMHDSRHNPPSLLELCARQAYASTRTKNDSDLQWIIDNRLNERPKPCSACGQPYFTTYVSRLRLEERPDGTMVLYQYRLCSDHWAPNDDQDRRLYMFSASLPREHNVLQFLPLPSSAHPNSSSNNTSTGNNNTISSKANSASSSTTIPTQIMQQNDNSVVDANKAVWKQWLRSARSQPVV</sequence>
<dbReference type="PANTHER" id="PTHR48051">
    <property type="match status" value="1"/>
</dbReference>
<dbReference type="AlphaFoldDB" id="A0AAD7XZR1"/>
<dbReference type="Pfam" id="PF00560">
    <property type="entry name" value="LRR_1"/>
    <property type="match status" value="1"/>
</dbReference>
<comment type="caution">
    <text evidence="4">The sequence shown here is derived from an EMBL/GenBank/DDBJ whole genome shotgun (WGS) entry which is preliminary data.</text>
</comment>
<dbReference type="Gene3D" id="3.80.10.10">
    <property type="entry name" value="Ribonuclease Inhibitor"/>
    <property type="match status" value="1"/>
</dbReference>
<organism evidence="4 5">
    <name type="scientific">Lichtheimia ornata</name>
    <dbReference type="NCBI Taxonomy" id="688661"/>
    <lineage>
        <taxon>Eukaryota</taxon>
        <taxon>Fungi</taxon>
        <taxon>Fungi incertae sedis</taxon>
        <taxon>Mucoromycota</taxon>
        <taxon>Mucoromycotina</taxon>
        <taxon>Mucoromycetes</taxon>
        <taxon>Mucorales</taxon>
        <taxon>Lichtheimiaceae</taxon>
        <taxon>Lichtheimia</taxon>
    </lineage>
</organism>
<name>A0AAD7XZR1_9FUNG</name>
<evidence type="ECO:0000256" key="1">
    <source>
        <dbReference type="ARBA" id="ARBA00022614"/>
    </source>
</evidence>
<dbReference type="InterPro" id="IPR050216">
    <property type="entry name" value="LRR_domain-containing"/>
</dbReference>
<keyword evidence="1" id="KW-0433">Leucine-rich repeat</keyword>
<accession>A0AAD7XZR1</accession>
<gene>
    <name evidence="4" type="ORF">O0I10_005368</name>
</gene>
<dbReference type="RefSeq" id="XP_058343899.1">
    <property type="nucleotide sequence ID" value="XM_058485413.1"/>
</dbReference>
<feature type="region of interest" description="Disordered" evidence="3">
    <location>
        <begin position="362"/>
        <end position="396"/>
    </location>
</feature>
<dbReference type="PANTHER" id="PTHR48051:SF54">
    <property type="entry name" value="LEUCINE-RICH REPEAT-CONTAINING PROTEIN"/>
    <property type="match status" value="1"/>
</dbReference>
<dbReference type="Pfam" id="PF13855">
    <property type="entry name" value="LRR_8"/>
    <property type="match status" value="1"/>
</dbReference>
<dbReference type="GeneID" id="83212781"/>
<dbReference type="SMART" id="SM00369">
    <property type="entry name" value="LRR_TYP"/>
    <property type="match status" value="5"/>
</dbReference>
<feature type="compositionally biased region" description="Low complexity" evidence="3">
    <location>
        <begin position="370"/>
        <end position="396"/>
    </location>
</feature>
<keyword evidence="5" id="KW-1185">Reference proteome</keyword>
<dbReference type="InterPro" id="IPR003591">
    <property type="entry name" value="Leu-rich_rpt_typical-subtyp"/>
</dbReference>
<dbReference type="Proteomes" id="UP001234581">
    <property type="component" value="Unassembled WGS sequence"/>
</dbReference>
<evidence type="ECO:0008006" key="6">
    <source>
        <dbReference type="Google" id="ProtNLM"/>
    </source>
</evidence>
<evidence type="ECO:0000256" key="2">
    <source>
        <dbReference type="ARBA" id="ARBA00022737"/>
    </source>
</evidence>
<proteinExistence type="predicted"/>
<dbReference type="GO" id="GO:0005737">
    <property type="term" value="C:cytoplasm"/>
    <property type="evidence" value="ECO:0007669"/>
    <property type="project" value="TreeGrafter"/>
</dbReference>
<protein>
    <recommendedName>
        <fullName evidence="6">L domain-like protein</fullName>
    </recommendedName>
</protein>
<keyword evidence="2" id="KW-0677">Repeat</keyword>
<dbReference type="InterPro" id="IPR001611">
    <property type="entry name" value="Leu-rich_rpt"/>
</dbReference>
<reference evidence="4 5" key="1">
    <citation type="submission" date="2023-03" db="EMBL/GenBank/DDBJ databases">
        <title>Genome sequence of Lichtheimia ornata CBS 291.66.</title>
        <authorList>
            <person name="Mohabir J.T."/>
            <person name="Shea T.P."/>
            <person name="Kurbessoian T."/>
            <person name="Berby B."/>
            <person name="Fontaine J."/>
            <person name="Livny J."/>
            <person name="Gnirke A."/>
            <person name="Stajich J.E."/>
            <person name="Cuomo C.A."/>
        </authorList>
    </citation>
    <scope>NUCLEOTIDE SEQUENCE [LARGE SCALE GENOMIC DNA]</scope>
    <source>
        <strain evidence="4">CBS 291.66</strain>
    </source>
</reference>